<dbReference type="InterPro" id="IPR027417">
    <property type="entry name" value="P-loop_NTPase"/>
</dbReference>
<dbReference type="EMBL" id="JADAQX010000071">
    <property type="protein sequence ID" value="KAF8822224.1"/>
    <property type="molecule type" value="Genomic_DNA"/>
</dbReference>
<evidence type="ECO:0000313" key="13">
    <source>
        <dbReference type="EMBL" id="KAF8822224.1"/>
    </source>
</evidence>
<sequence length="541" mass="60003">MRRLSSSNRRSSEAVPFSAVPRPDIDEPENMAQPCFSESQPALKLSSEVDNSASPAATVPHITAPSKGQTVHISAQEGIWHQMLAGSKSKSSLSEDGHILLFGTQDVGKSSLIRILQQFGSNEVLSENELYANTHGVSAIDNAYINARPLDVTEDLQTADIEKQANVWILQSPHYTSLLKNRLKPLFLEKMVILICLNLQHPWTMLSQLQEWLSVATDVINPLKEALPLEKQDQLNEKMEKYIQDYKKSLLEGGGFSHGGFQEESISHPKVTPGETFQLSRNLGVPIIVTVCKSDIYKSLDSYKTPGLFDVILSYLRHTCLPYGAALIFSNLKSFDHQHNCLLLYRYLMHHLFGYEFLEQAVMDSQANYFLPSGWDTEEEIRTFVTKTVAEDFSKPYESIVSKPVSSTKAATSGEDALYVESVDKFLSRLSDTHPVVQEVQETASSKAKKAIIFPKDAATHPVVPSNVSKEKPEIPKTAPEGPAKGSEKDSASLQDFFKGLMAKGSRKSNTSSKEKGRRERPNVIAEGAAEASETAEKRED</sequence>
<evidence type="ECO:0000256" key="8">
    <source>
        <dbReference type="ARBA" id="ARBA00023017"/>
    </source>
</evidence>
<protein>
    <recommendedName>
        <fullName evidence="11">Dynein light intermediate chain</fullName>
    </recommendedName>
</protein>
<evidence type="ECO:0000256" key="9">
    <source>
        <dbReference type="ARBA" id="ARBA00023175"/>
    </source>
</evidence>
<accession>A0ABQ7JEA7</accession>
<evidence type="ECO:0000256" key="7">
    <source>
        <dbReference type="ARBA" id="ARBA00022840"/>
    </source>
</evidence>
<proteinExistence type="inferred from homology"/>
<organism evidence="13 14">
    <name type="scientific">Cardiosporidium cionae</name>
    <dbReference type="NCBI Taxonomy" id="476202"/>
    <lineage>
        <taxon>Eukaryota</taxon>
        <taxon>Sar</taxon>
        <taxon>Alveolata</taxon>
        <taxon>Apicomplexa</taxon>
        <taxon>Aconoidasida</taxon>
        <taxon>Nephromycida</taxon>
        <taxon>Cardiosporidium</taxon>
    </lineage>
</organism>
<keyword evidence="6 11" id="KW-0547">Nucleotide-binding</keyword>
<dbReference type="PANTHER" id="PTHR12688">
    <property type="entry name" value="DYNEIN LIGHT INTERMEDIATE CHAIN"/>
    <property type="match status" value="1"/>
</dbReference>
<comment type="similarity">
    <text evidence="2 11">Belongs to the dynein light intermediate chain family.</text>
</comment>
<keyword evidence="10 11" id="KW-0206">Cytoskeleton</keyword>
<feature type="region of interest" description="Disordered" evidence="12">
    <location>
        <begin position="462"/>
        <end position="541"/>
    </location>
</feature>
<keyword evidence="3 11" id="KW-0813">Transport</keyword>
<comment type="subcellular location">
    <subcellularLocation>
        <location evidence="1 11">Cytoplasm</location>
        <location evidence="1 11">Cytoskeleton</location>
    </subcellularLocation>
</comment>
<evidence type="ECO:0000256" key="6">
    <source>
        <dbReference type="ARBA" id="ARBA00022741"/>
    </source>
</evidence>
<keyword evidence="9 11" id="KW-0505">Motor protein</keyword>
<keyword evidence="7 11" id="KW-0067">ATP-binding</keyword>
<dbReference type="SUPFAM" id="SSF52540">
    <property type="entry name" value="P-loop containing nucleoside triphosphate hydrolases"/>
    <property type="match status" value="1"/>
</dbReference>
<evidence type="ECO:0000256" key="10">
    <source>
        <dbReference type="ARBA" id="ARBA00023212"/>
    </source>
</evidence>
<comment type="subunit">
    <text evidence="11">Homodimer. The cytoplasmic dynein 1 complex consists of two catalytic heavy chains (HCs) and a number of non-catalytic subunits presented by intermediate chains (ICs).</text>
</comment>
<evidence type="ECO:0000256" key="4">
    <source>
        <dbReference type="ARBA" id="ARBA00022490"/>
    </source>
</evidence>
<dbReference type="PANTHER" id="PTHR12688:SF0">
    <property type="entry name" value="DYNEIN LIGHT INTERMEDIATE CHAIN"/>
    <property type="match status" value="1"/>
</dbReference>
<evidence type="ECO:0000313" key="14">
    <source>
        <dbReference type="Proteomes" id="UP000823046"/>
    </source>
</evidence>
<evidence type="ECO:0000256" key="2">
    <source>
        <dbReference type="ARBA" id="ARBA00006831"/>
    </source>
</evidence>
<keyword evidence="14" id="KW-1185">Reference proteome</keyword>
<dbReference type="Pfam" id="PF05783">
    <property type="entry name" value="DLIC"/>
    <property type="match status" value="1"/>
</dbReference>
<feature type="compositionally biased region" description="Basic and acidic residues" evidence="12">
    <location>
        <begin position="513"/>
        <end position="522"/>
    </location>
</feature>
<dbReference type="InterPro" id="IPR022780">
    <property type="entry name" value="Dynein_light_int_chain"/>
</dbReference>
<evidence type="ECO:0000256" key="12">
    <source>
        <dbReference type="SAM" id="MobiDB-lite"/>
    </source>
</evidence>
<dbReference type="Proteomes" id="UP000823046">
    <property type="component" value="Unassembled WGS sequence"/>
</dbReference>
<evidence type="ECO:0000256" key="11">
    <source>
        <dbReference type="RuleBase" id="RU366047"/>
    </source>
</evidence>
<reference evidence="13 14" key="1">
    <citation type="journal article" date="2020" name="bioRxiv">
        <title>Metabolic contributions of an alphaproteobacterial endosymbiont in the apicomplexan Cardiosporidium cionae.</title>
        <authorList>
            <person name="Hunter E.S."/>
            <person name="Paight C.J."/>
            <person name="Lane C.E."/>
        </authorList>
    </citation>
    <scope>NUCLEOTIDE SEQUENCE [LARGE SCALE GENOMIC DNA]</scope>
    <source>
        <strain evidence="13">ESH_2018</strain>
    </source>
</reference>
<feature type="region of interest" description="Disordered" evidence="12">
    <location>
        <begin position="1"/>
        <end position="62"/>
    </location>
</feature>
<evidence type="ECO:0000256" key="3">
    <source>
        <dbReference type="ARBA" id="ARBA00022448"/>
    </source>
</evidence>
<evidence type="ECO:0000256" key="1">
    <source>
        <dbReference type="ARBA" id="ARBA00004245"/>
    </source>
</evidence>
<keyword evidence="4 11" id="KW-0963">Cytoplasm</keyword>
<comment type="function">
    <text evidence="11">Acts as one of several non-catalytic accessory components of the cytoplasmic dynein 1 complex that are thought to be involved in linking dynein to cargos and to adapter proteins that regulate dynein function. Cytoplasmic dynein 1 acts as a motor for the intracellular retrograde motility of vesicles and organelles along microtubules. May play a role in binding dynein to membranous organelles or chromosomes.</text>
</comment>
<gene>
    <name evidence="13" type="ORF">IE077_000016</name>
</gene>
<keyword evidence="5 11" id="KW-0493">Microtubule</keyword>
<name>A0ABQ7JEA7_9APIC</name>
<keyword evidence="8 11" id="KW-0243">Dynein</keyword>
<evidence type="ECO:0000256" key="5">
    <source>
        <dbReference type="ARBA" id="ARBA00022701"/>
    </source>
</evidence>
<comment type="caution">
    <text evidence="13">The sequence shown here is derived from an EMBL/GenBank/DDBJ whole genome shotgun (WGS) entry which is preliminary data.</text>
</comment>
<dbReference type="InterPro" id="IPR008467">
    <property type="entry name" value="Dynein1_light_intermed_chain"/>
</dbReference>